<dbReference type="AlphaFoldDB" id="A0A4Y3TQP2"/>
<organism evidence="1 2">
    <name type="scientific">Acetobacter orleanensis</name>
    <dbReference type="NCBI Taxonomy" id="104099"/>
    <lineage>
        <taxon>Bacteria</taxon>
        <taxon>Pseudomonadati</taxon>
        <taxon>Pseudomonadota</taxon>
        <taxon>Alphaproteobacteria</taxon>
        <taxon>Acetobacterales</taxon>
        <taxon>Acetobacteraceae</taxon>
        <taxon>Acetobacter</taxon>
    </lineage>
</organism>
<accession>A0A4Y3TQP2</accession>
<reference evidence="1 2" key="1">
    <citation type="submission" date="2019-06" db="EMBL/GenBank/DDBJ databases">
        <title>Whole genome shotgun sequence of Acetobacter orleanensis NBRC 13752.</title>
        <authorList>
            <person name="Hosoyama A."/>
            <person name="Uohara A."/>
            <person name="Ohji S."/>
            <person name="Ichikawa N."/>
        </authorList>
    </citation>
    <scope>NUCLEOTIDE SEQUENCE [LARGE SCALE GENOMIC DNA]</scope>
    <source>
        <strain evidence="1 2">NBRC 13752</strain>
    </source>
</reference>
<comment type="caution">
    <text evidence="1">The sequence shown here is derived from an EMBL/GenBank/DDBJ whole genome shotgun (WGS) entry which is preliminary data.</text>
</comment>
<keyword evidence="2" id="KW-1185">Reference proteome</keyword>
<gene>
    <name evidence="1" type="ORF">AOR01nite_15820</name>
</gene>
<name>A0A4Y3TQP2_9PROT</name>
<evidence type="ECO:0000313" key="2">
    <source>
        <dbReference type="Proteomes" id="UP000317617"/>
    </source>
</evidence>
<protein>
    <submittedName>
        <fullName evidence="1">Uncharacterized protein</fullName>
    </submittedName>
</protein>
<proteinExistence type="predicted"/>
<dbReference type="Proteomes" id="UP000317617">
    <property type="component" value="Unassembled WGS sequence"/>
</dbReference>
<dbReference type="EMBL" id="BJMU01000007">
    <property type="protein sequence ID" value="GEB83105.1"/>
    <property type="molecule type" value="Genomic_DNA"/>
</dbReference>
<sequence>MQEDEKDFVYRTLSYHSLGISVVWLDRYHGSAQFMKYSRQQTPGGARFMSRRDKKIKIGQKIVIYHKMIYSPIPFTIFT</sequence>
<evidence type="ECO:0000313" key="1">
    <source>
        <dbReference type="EMBL" id="GEB83105.1"/>
    </source>
</evidence>